<dbReference type="SUPFAM" id="SSF56601">
    <property type="entry name" value="beta-lactamase/transpeptidase-like"/>
    <property type="match status" value="1"/>
</dbReference>
<keyword evidence="1" id="KW-0812">Transmembrane</keyword>
<gene>
    <name evidence="4" type="ORF">ACCQ42_04260</name>
</gene>
<evidence type="ECO:0000259" key="2">
    <source>
        <dbReference type="Pfam" id="PF00905"/>
    </source>
</evidence>
<evidence type="ECO:0000256" key="1">
    <source>
        <dbReference type="SAM" id="Phobius"/>
    </source>
</evidence>
<comment type="caution">
    <text evidence="4">The sequence shown here is derived from an EMBL/GenBank/DDBJ whole genome shotgun (WGS) entry which is preliminary data.</text>
</comment>
<evidence type="ECO:0000313" key="4">
    <source>
        <dbReference type="EMBL" id="MFO3666977.1"/>
    </source>
</evidence>
<dbReference type="Proteomes" id="UP001637994">
    <property type="component" value="Unassembled WGS sequence"/>
</dbReference>
<protein>
    <submittedName>
        <fullName evidence="4">Peptidoglycan D,D-transpeptidase FtsI family protein</fullName>
    </submittedName>
</protein>
<dbReference type="InterPro" id="IPR012338">
    <property type="entry name" value="Beta-lactam/transpept-like"/>
</dbReference>
<dbReference type="Pfam" id="PF21922">
    <property type="entry name" value="PBP_dimer_2"/>
    <property type="match status" value="1"/>
</dbReference>
<feature type="domain" description="Penicillin-binding protein transpeptidase" evidence="2">
    <location>
        <begin position="197"/>
        <end position="497"/>
    </location>
</feature>
<proteinExistence type="predicted"/>
<dbReference type="Gene3D" id="3.90.1310.10">
    <property type="entry name" value="Penicillin-binding protein 2a (Domain 2)"/>
    <property type="match status" value="1"/>
</dbReference>
<keyword evidence="1" id="KW-1133">Transmembrane helix</keyword>
<evidence type="ECO:0000259" key="3">
    <source>
        <dbReference type="Pfam" id="PF21922"/>
    </source>
</evidence>
<keyword evidence="5" id="KW-1185">Reference proteome</keyword>
<dbReference type="Pfam" id="PF00905">
    <property type="entry name" value="Transpeptidase"/>
    <property type="match status" value="1"/>
</dbReference>
<dbReference type="InterPro" id="IPR050515">
    <property type="entry name" value="Beta-lactam/transpept"/>
</dbReference>
<dbReference type="PANTHER" id="PTHR30627:SF24">
    <property type="entry name" value="PENICILLIN-BINDING PROTEIN 4B"/>
    <property type="match status" value="1"/>
</dbReference>
<reference evidence="4 5" key="1">
    <citation type="journal article" date="2025" name="Anaerobe">
        <title>Description of Anaerococcus kampingiae sp. nov., Anaerococcus groningensis sp. nov., Anaerococcus martiniensis sp. nov., and Anaerococcus cruorum sp. nov., isolated from human clinical specimens.</title>
        <authorList>
            <person name="Boiten K.E."/>
            <person name="Meijer J."/>
            <person name="van Wezel E.M."/>
            <person name="Veloo A.C.M."/>
        </authorList>
    </citation>
    <scope>NUCLEOTIDE SEQUENCE [LARGE SCALE GENOMIC DNA]</scope>
    <source>
        <strain evidence="4 5">ENR0874</strain>
    </source>
</reference>
<feature type="transmembrane region" description="Helical" evidence="1">
    <location>
        <begin position="48"/>
        <end position="68"/>
    </location>
</feature>
<evidence type="ECO:0000313" key="5">
    <source>
        <dbReference type="Proteomes" id="UP001637994"/>
    </source>
</evidence>
<sequence>MSNNKNNKKKRSSNISFIDKIKKIEQDQRIKDNSRLKVLSKSTLNKRLIFIMVVFVLLFMLLALYLVYFQLFKAKKIADNSNNRRLWLNEDLIHRGSIFDRNENLMVYSQDDGQGKQVRIYNYPLASASVTGYSSKTYGKTGIEKSYNRQLLALSDENFSQFRKMVVKNDTGNDLHLSLDQHIQNIVYAYLSNYKAACVIMKPNTGEVLAMVSTPTFNPNSVDTDWNNLIQTDDGRLINRTTQGLYRPGSAYKIITATSIVDNNINQEYKDTGSQEIQGYEIKNYGDQIFGNLNLRSAFINSANTYFAAKAHDLGKDKLAKTSEKFMFNKQYDFDIDVSKSIIPFDELNQADLAMTGFGYGKTQMTPLHMAMITSAIANNGIMQKPRLVNQITNKDKKIIFQAENEVLSKVTSKDTAEKIRDMMVGVVNEGTGTAAYLDSIQIAGKTGTADKSDGNVDAWFVGFAPAYDPKLAIALLIEDSKGTGGETAAPIARNIIRDIINTISFD</sequence>
<keyword evidence="1" id="KW-0472">Membrane</keyword>
<name>A0ABW9MEU6_9FIRM</name>
<dbReference type="Gene3D" id="3.40.710.10">
    <property type="entry name" value="DD-peptidase/beta-lactamase superfamily"/>
    <property type="match status" value="1"/>
</dbReference>
<dbReference type="PANTHER" id="PTHR30627">
    <property type="entry name" value="PEPTIDOGLYCAN D,D-TRANSPEPTIDASE"/>
    <property type="match status" value="1"/>
</dbReference>
<organism evidence="4 5">
    <name type="scientific">Anaerococcus kampingae</name>
    <dbReference type="NCBI Taxonomy" id="3115614"/>
    <lineage>
        <taxon>Bacteria</taxon>
        <taxon>Bacillati</taxon>
        <taxon>Bacillota</taxon>
        <taxon>Tissierellia</taxon>
        <taxon>Tissierellales</taxon>
        <taxon>Peptoniphilaceae</taxon>
        <taxon>Anaerococcus</taxon>
    </lineage>
</organism>
<dbReference type="InterPro" id="IPR054120">
    <property type="entry name" value="PBPA_dimer"/>
</dbReference>
<dbReference type="RefSeq" id="WP_265236577.1">
    <property type="nucleotide sequence ID" value="NZ_JBGMEF010000018.1"/>
</dbReference>
<feature type="domain" description="Penicillin binding protein A dimerisation" evidence="3">
    <location>
        <begin position="95"/>
        <end position="164"/>
    </location>
</feature>
<dbReference type="EMBL" id="JBGMEF010000018">
    <property type="protein sequence ID" value="MFO3666977.1"/>
    <property type="molecule type" value="Genomic_DNA"/>
</dbReference>
<dbReference type="InterPro" id="IPR001460">
    <property type="entry name" value="PCN-bd_Tpept"/>
</dbReference>
<accession>A0ABW9MEU6</accession>